<evidence type="ECO:0000313" key="3">
    <source>
        <dbReference type="EMBL" id="TBW55900.1"/>
    </source>
</evidence>
<reference evidence="3 4" key="1">
    <citation type="submission" date="2019-02" db="EMBL/GenBank/DDBJ databases">
        <title>Marinobacter halodurans sp. nov., a marine bacterium isolated from sea tidal flat.</title>
        <authorList>
            <person name="Yoo Y."/>
            <person name="Lee D.W."/>
            <person name="Kim B.S."/>
            <person name="Kim J.-J."/>
        </authorList>
    </citation>
    <scope>NUCLEOTIDE SEQUENCE [LARGE SCALE GENOMIC DNA]</scope>
    <source>
        <strain evidence="3 4">YJ-S3-2</strain>
    </source>
</reference>
<dbReference type="CDD" id="cd03801">
    <property type="entry name" value="GT4_PimA-like"/>
    <property type="match status" value="1"/>
</dbReference>
<evidence type="ECO:0000259" key="1">
    <source>
        <dbReference type="Pfam" id="PF00534"/>
    </source>
</evidence>
<comment type="caution">
    <text evidence="3">The sequence shown here is derived from an EMBL/GenBank/DDBJ whole genome shotgun (WGS) entry which is preliminary data.</text>
</comment>
<accession>A0ABY1ZK79</accession>
<evidence type="ECO:0000313" key="4">
    <source>
        <dbReference type="Proteomes" id="UP000313645"/>
    </source>
</evidence>
<feature type="domain" description="Glycosyl transferase family 1" evidence="1">
    <location>
        <begin position="181"/>
        <end position="346"/>
    </location>
</feature>
<dbReference type="Gene3D" id="3.40.50.2000">
    <property type="entry name" value="Glycogen Phosphorylase B"/>
    <property type="match status" value="2"/>
</dbReference>
<protein>
    <submittedName>
        <fullName evidence="3">Glycosyltransferase family 1 protein</fullName>
    </submittedName>
</protein>
<name>A0ABY1ZK79_9GAMM</name>
<keyword evidence="4" id="KW-1185">Reference proteome</keyword>
<dbReference type="Pfam" id="PF00534">
    <property type="entry name" value="Glycos_transf_1"/>
    <property type="match status" value="1"/>
</dbReference>
<dbReference type="PANTHER" id="PTHR45947:SF3">
    <property type="entry name" value="SULFOQUINOVOSYL TRANSFERASE SQD2"/>
    <property type="match status" value="1"/>
</dbReference>
<evidence type="ECO:0000259" key="2">
    <source>
        <dbReference type="Pfam" id="PF13439"/>
    </source>
</evidence>
<dbReference type="Pfam" id="PF13439">
    <property type="entry name" value="Glyco_transf_4"/>
    <property type="match status" value="1"/>
</dbReference>
<dbReference type="RefSeq" id="WP_131481820.1">
    <property type="nucleotide sequence ID" value="NZ_SJDL01000014.1"/>
</dbReference>
<dbReference type="InterPro" id="IPR028098">
    <property type="entry name" value="Glyco_trans_4-like_N"/>
</dbReference>
<dbReference type="EMBL" id="SJDL01000014">
    <property type="protein sequence ID" value="TBW55900.1"/>
    <property type="molecule type" value="Genomic_DNA"/>
</dbReference>
<proteinExistence type="predicted"/>
<dbReference type="PANTHER" id="PTHR45947">
    <property type="entry name" value="SULFOQUINOVOSYL TRANSFERASE SQD2"/>
    <property type="match status" value="1"/>
</dbReference>
<dbReference type="InterPro" id="IPR001296">
    <property type="entry name" value="Glyco_trans_1"/>
</dbReference>
<dbReference type="Proteomes" id="UP000313645">
    <property type="component" value="Unassembled WGS sequence"/>
</dbReference>
<dbReference type="InterPro" id="IPR050194">
    <property type="entry name" value="Glycosyltransferase_grp1"/>
</dbReference>
<feature type="domain" description="Glycosyltransferase subfamily 4-like N-terminal" evidence="2">
    <location>
        <begin position="25"/>
        <end position="159"/>
    </location>
</feature>
<organism evidence="3 4">
    <name type="scientific">Marinobacter halodurans</name>
    <dbReference type="NCBI Taxonomy" id="2528979"/>
    <lineage>
        <taxon>Bacteria</taxon>
        <taxon>Pseudomonadati</taxon>
        <taxon>Pseudomonadota</taxon>
        <taxon>Gammaproteobacteria</taxon>
        <taxon>Pseudomonadales</taxon>
        <taxon>Marinobacteraceae</taxon>
        <taxon>Marinobacter</taxon>
    </lineage>
</organism>
<dbReference type="SUPFAM" id="SSF53756">
    <property type="entry name" value="UDP-Glycosyltransferase/glycogen phosphorylase"/>
    <property type="match status" value="1"/>
</dbReference>
<gene>
    <name evidence="3" type="ORF">EZI54_10700</name>
</gene>
<sequence>MTGTSDAPLRVLCLTDSCDRPESELFIGLKAAGVDVDVMCNPKGRNYQRLVEQDLVVAPLALRGRFDKGGTAAIRRQLQSKPYDVIHAYNPRALACGLRASKGMDVRVVAYRGVIGNVGAMHPESWITFLHPRVDKIVCVADAIRDHLEGLGFPWSRLTADRLQRIYKGHDLTWYQTEPTDLQPLGVPEGAFVVCCTGRGVPRKGFDDLVRTALYLPEDVEVHYLLVGDVDRNETIRKEVAALPHPERVHFAGYRTDAPQLAAASDVIALPSKSQEGLPRAVIEAMAYAVPAVVTRVGGMPELVDDGVTGLVVPPCDEKALAEAILKLYRLSPEERRAMGAAGRQRISEHFHTSQTVRETVAMYQSLVDGKRRSR</sequence>